<dbReference type="STRING" id="1387353.BSF38_04849"/>
<proteinExistence type="predicted"/>
<dbReference type="RefSeq" id="WP_076349654.1">
    <property type="nucleotide sequence ID" value="NZ_CP019082.1"/>
</dbReference>
<dbReference type="PANTHER" id="PTHR43737:SF1">
    <property type="entry name" value="DUF1501 DOMAIN-CONTAINING PROTEIN"/>
    <property type="match status" value="1"/>
</dbReference>
<dbReference type="Proteomes" id="UP000186309">
    <property type="component" value="Chromosome"/>
</dbReference>
<dbReference type="Pfam" id="PF07394">
    <property type="entry name" value="DUF1501"/>
    <property type="match status" value="1"/>
</dbReference>
<dbReference type="PANTHER" id="PTHR43737">
    <property type="entry name" value="BLL7424 PROTEIN"/>
    <property type="match status" value="1"/>
</dbReference>
<reference evidence="3" key="1">
    <citation type="submission" date="2016-12" db="EMBL/GenBank/DDBJ databases">
        <title>Comparative genomics of four Isosphaeraceae planctomycetes: a common pool of plasmids and glycoside hydrolase genes.</title>
        <authorList>
            <person name="Ivanova A."/>
        </authorList>
    </citation>
    <scope>NUCLEOTIDE SEQUENCE [LARGE SCALE GENOMIC DNA]</scope>
    <source>
        <strain evidence="3">PX4</strain>
    </source>
</reference>
<name>A0A1U7CWH7_9BACT</name>
<evidence type="ECO:0000313" key="2">
    <source>
        <dbReference type="EMBL" id="APW63285.1"/>
    </source>
</evidence>
<sequence length="442" mass="47798">MSRTSPPIVCAGPSRRSILRAGVLGFLGLGMDDLLRLRSLGASPSLPPTKARNCILIWLAGGASHIDTFDPKPDAPADVRGEFKPIATSVPGLQLSEVLPNLAKIMDRATLIRSMTSPEADHDRASHHLLTGYRPMPAQVFPSYGSVVSKWREAHRGMLPPYVAIPDPPAFSSSGYLTPAYDPFAVSGDPNQEGFRVSNLSPPDRLTLERLLRRRAMVKSLDEFARDVPPTPLTNSRDQFADQAYSLMTSSAAQAAFRIADESPAVREKYGRNPFGQSCLLARRLIEAGVSFVTVNDRGAGPLGWDTHAQNFPTIKNTLAPPLDLGLSALISDLADRRLLDETLVVMMGEFGRTPKINPNAGRDHHGRANSVLLAGAGLPGGLVLGKTDERGDNPAERPITPADLASVLYQKLGINPEHTYDSPDGRPLRLVDRAQPPKELL</sequence>
<feature type="compositionally biased region" description="Basic and acidic residues" evidence="1">
    <location>
        <begin position="419"/>
        <end position="442"/>
    </location>
</feature>
<gene>
    <name evidence="2" type="ORF">BSF38_04849</name>
</gene>
<evidence type="ECO:0000256" key="1">
    <source>
        <dbReference type="SAM" id="MobiDB-lite"/>
    </source>
</evidence>
<protein>
    <recommendedName>
        <fullName evidence="4">DUF1501 domain-containing protein</fullName>
    </recommendedName>
</protein>
<organism evidence="2 3">
    <name type="scientific">Paludisphaera borealis</name>
    <dbReference type="NCBI Taxonomy" id="1387353"/>
    <lineage>
        <taxon>Bacteria</taxon>
        <taxon>Pseudomonadati</taxon>
        <taxon>Planctomycetota</taxon>
        <taxon>Planctomycetia</taxon>
        <taxon>Isosphaerales</taxon>
        <taxon>Isosphaeraceae</taxon>
        <taxon>Paludisphaera</taxon>
    </lineage>
</organism>
<dbReference type="EMBL" id="CP019082">
    <property type="protein sequence ID" value="APW63285.1"/>
    <property type="molecule type" value="Genomic_DNA"/>
</dbReference>
<dbReference type="InterPro" id="IPR017850">
    <property type="entry name" value="Alkaline_phosphatase_core_sf"/>
</dbReference>
<accession>A0A1U7CWH7</accession>
<evidence type="ECO:0008006" key="4">
    <source>
        <dbReference type="Google" id="ProtNLM"/>
    </source>
</evidence>
<dbReference type="OrthoDB" id="127333at2"/>
<dbReference type="AlphaFoldDB" id="A0A1U7CWH7"/>
<dbReference type="KEGG" id="pbor:BSF38_04849"/>
<evidence type="ECO:0000313" key="3">
    <source>
        <dbReference type="Proteomes" id="UP000186309"/>
    </source>
</evidence>
<keyword evidence="3" id="KW-1185">Reference proteome</keyword>
<feature type="region of interest" description="Disordered" evidence="1">
    <location>
        <begin position="416"/>
        <end position="442"/>
    </location>
</feature>
<dbReference type="InterPro" id="IPR010869">
    <property type="entry name" value="DUF1501"/>
</dbReference>
<dbReference type="SUPFAM" id="SSF53649">
    <property type="entry name" value="Alkaline phosphatase-like"/>
    <property type="match status" value="1"/>
</dbReference>